<feature type="domain" description="4Fe-4S ferredoxin-type" evidence="1">
    <location>
        <begin position="185"/>
        <end position="214"/>
    </location>
</feature>
<accession>A0A644TT89</accession>
<dbReference type="Pfam" id="PF02906">
    <property type="entry name" value="Fe_hyd_lg_C"/>
    <property type="match status" value="1"/>
</dbReference>
<dbReference type="GO" id="GO:0016491">
    <property type="term" value="F:oxidoreductase activity"/>
    <property type="evidence" value="ECO:0007669"/>
    <property type="project" value="UniProtKB-KW"/>
</dbReference>
<dbReference type="SUPFAM" id="SSF53920">
    <property type="entry name" value="Fe-only hydrogenase"/>
    <property type="match status" value="1"/>
</dbReference>
<dbReference type="AlphaFoldDB" id="A0A644TT89"/>
<dbReference type="EMBL" id="VSSQ01000051">
    <property type="protein sequence ID" value="MPL70105.1"/>
    <property type="molecule type" value="Genomic_DNA"/>
</dbReference>
<protein>
    <submittedName>
        <fullName evidence="2">NAD(P)H-quinone oxidoreductase subunit I, chloroplastic</fullName>
        <ecNumber evidence="2">1.6.5.11</ecNumber>
    </submittedName>
</protein>
<dbReference type="PROSITE" id="PS51379">
    <property type="entry name" value="4FE4S_FER_2"/>
    <property type="match status" value="2"/>
</dbReference>
<dbReference type="Gene3D" id="3.30.70.20">
    <property type="match status" value="2"/>
</dbReference>
<feature type="domain" description="4Fe-4S ferredoxin-type" evidence="1">
    <location>
        <begin position="139"/>
        <end position="168"/>
    </location>
</feature>
<keyword evidence="2" id="KW-0560">Oxidoreductase</keyword>
<dbReference type="SUPFAM" id="SSF54862">
    <property type="entry name" value="4Fe-4S ferredoxins"/>
    <property type="match status" value="1"/>
</dbReference>
<dbReference type="Gene3D" id="3.40.50.1780">
    <property type="match status" value="2"/>
</dbReference>
<gene>
    <name evidence="2" type="primary">ndhI_19</name>
    <name evidence="2" type="ORF">SDC9_15856</name>
</gene>
<evidence type="ECO:0000313" key="2">
    <source>
        <dbReference type="EMBL" id="MPL70105.1"/>
    </source>
</evidence>
<evidence type="ECO:0000259" key="1">
    <source>
        <dbReference type="PROSITE" id="PS51379"/>
    </source>
</evidence>
<dbReference type="Gene3D" id="3.40.950.10">
    <property type="entry name" value="Fe-only Hydrogenase (Larger Subunit), Chain L, domain 3"/>
    <property type="match status" value="2"/>
</dbReference>
<dbReference type="PANTHER" id="PTHR11615">
    <property type="entry name" value="NITRATE, FORMATE, IRON DEHYDROGENASE"/>
    <property type="match status" value="1"/>
</dbReference>
<dbReference type="NCBIfam" id="TIGR04105">
    <property type="entry name" value="FeFe_hydrog_B1"/>
    <property type="match status" value="1"/>
</dbReference>
<organism evidence="2">
    <name type="scientific">bioreactor metagenome</name>
    <dbReference type="NCBI Taxonomy" id="1076179"/>
    <lineage>
        <taxon>unclassified sequences</taxon>
        <taxon>metagenomes</taxon>
        <taxon>ecological metagenomes</taxon>
    </lineage>
</organism>
<comment type="caution">
    <text evidence="2">The sequence shown here is derived from an EMBL/GenBank/DDBJ whole genome shotgun (WGS) entry which is preliminary data.</text>
</comment>
<dbReference type="InterPro" id="IPR017896">
    <property type="entry name" value="4Fe4S_Fe-S-bd"/>
</dbReference>
<name>A0A644TT89_9ZZZZ</name>
<dbReference type="CDD" id="cd10549">
    <property type="entry name" value="MtMvhB_like"/>
    <property type="match status" value="1"/>
</dbReference>
<proteinExistence type="predicted"/>
<sequence>MAINNAVEIRRDIICQLSKLIIENKVIEKIDRIPYEMRPRNSAKTRCCIHKERAVIRYKLMALLGYNIYDETDELTPLSEYAKRAFERNETSDVMMTVVDEACSSCVKSSYIVTNLCKTCVARPCTYACKKDAIKVGEHQAVIDPSKCINCGLCKEACPFHAIIYQPVPCEESCPVAAISKDENGIEHIDPEKCIYCGKCMVACPFGAIMEKTFMVDVFKEISQGKKVVALVAPSLGGQFKSDYRKVLTAIKQLGFDQVIEVAKGANITTEKEREELLERLHEGAPFMTTSCCPSWMNLVYKHIPEMKPYVSTTSSPMVYTANLVKEANPDTVTVFISPCVGKRSEAFRTEEVDFVITYEELEALFKAANINIDECEITEFDSTISGHGRGYAMVSGVVDSVKQTLPDASIVNEIVIDGLNKSNIRQLKQYAQKGECPGNFIEIMSCPGGCVNGCDTINNPKTAARTILSQIKS</sequence>
<dbReference type="Pfam" id="PF00037">
    <property type="entry name" value="Fer4"/>
    <property type="match status" value="2"/>
</dbReference>
<dbReference type="InterPro" id="IPR017900">
    <property type="entry name" value="4Fe4S_Fe_S_CS"/>
</dbReference>
<dbReference type="EC" id="1.6.5.11" evidence="2"/>
<dbReference type="InterPro" id="IPR009016">
    <property type="entry name" value="Fe_hydrogenase"/>
</dbReference>
<dbReference type="PROSITE" id="PS00198">
    <property type="entry name" value="4FE4S_FER_1"/>
    <property type="match status" value="2"/>
</dbReference>
<dbReference type="InterPro" id="IPR050340">
    <property type="entry name" value="Cytosolic_Fe-S_CAF"/>
</dbReference>
<dbReference type="InterPro" id="IPR027631">
    <property type="entry name" value="Mono_FeFe_hydrog"/>
</dbReference>
<reference evidence="2" key="1">
    <citation type="submission" date="2019-08" db="EMBL/GenBank/DDBJ databases">
        <authorList>
            <person name="Kucharzyk K."/>
            <person name="Murdoch R.W."/>
            <person name="Higgins S."/>
            <person name="Loffler F."/>
        </authorList>
    </citation>
    <scope>NUCLEOTIDE SEQUENCE</scope>
</reference>
<dbReference type="InterPro" id="IPR004108">
    <property type="entry name" value="Fe_hydrogenase_lsu_C"/>
</dbReference>